<dbReference type="EMBL" id="JAMKFB020000006">
    <property type="protein sequence ID" value="KAL0190947.1"/>
    <property type="molecule type" value="Genomic_DNA"/>
</dbReference>
<evidence type="ECO:0000256" key="2">
    <source>
        <dbReference type="SAM" id="MobiDB-lite"/>
    </source>
</evidence>
<dbReference type="Proteomes" id="UP001529510">
    <property type="component" value="Unassembled WGS sequence"/>
</dbReference>
<feature type="compositionally biased region" description="Polar residues" evidence="2">
    <location>
        <begin position="1"/>
        <end position="10"/>
    </location>
</feature>
<feature type="coiled-coil region" evidence="1">
    <location>
        <begin position="109"/>
        <end position="143"/>
    </location>
</feature>
<organism evidence="3 4">
    <name type="scientific">Cirrhinus mrigala</name>
    <name type="common">Mrigala</name>
    <dbReference type="NCBI Taxonomy" id="683832"/>
    <lineage>
        <taxon>Eukaryota</taxon>
        <taxon>Metazoa</taxon>
        <taxon>Chordata</taxon>
        <taxon>Craniata</taxon>
        <taxon>Vertebrata</taxon>
        <taxon>Euteleostomi</taxon>
        <taxon>Actinopterygii</taxon>
        <taxon>Neopterygii</taxon>
        <taxon>Teleostei</taxon>
        <taxon>Ostariophysi</taxon>
        <taxon>Cypriniformes</taxon>
        <taxon>Cyprinidae</taxon>
        <taxon>Labeoninae</taxon>
        <taxon>Labeonini</taxon>
        <taxon>Cirrhinus</taxon>
    </lineage>
</organism>
<gene>
    <name evidence="3" type="ORF">M9458_013645</name>
</gene>
<dbReference type="AlphaFoldDB" id="A0ABD0QYW8"/>
<accession>A0ABD0QYW8</accession>
<keyword evidence="1" id="KW-0175">Coiled coil</keyword>
<evidence type="ECO:0000313" key="4">
    <source>
        <dbReference type="Proteomes" id="UP001529510"/>
    </source>
</evidence>
<protein>
    <submittedName>
        <fullName evidence="3">Uncharacterized protein</fullName>
    </submittedName>
</protein>
<proteinExistence type="predicted"/>
<reference evidence="3 4" key="1">
    <citation type="submission" date="2024-05" db="EMBL/GenBank/DDBJ databases">
        <title>Genome sequencing and assembly of Indian major carp, Cirrhinus mrigala (Hamilton, 1822).</title>
        <authorList>
            <person name="Mohindra V."/>
            <person name="Chowdhury L.M."/>
            <person name="Lal K."/>
            <person name="Jena J.K."/>
        </authorList>
    </citation>
    <scope>NUCLEOTIDE SEQUENCE [LARGE SCALE GENOMIC DNA]</scope>
    <source>
        <strain evidence="3">CM1030</strain>
        <tissue evidence="3">Blood</tissue>
    </source>
</reference>
<evidence type="ECO:0000313" key="3">
    <source>
        <dbReference type="EMBL" id="KAL0190947.1"/>
    </source>
</evidence>
<feature type="region of interest" description="Disordered" evidence="2">
    <location>
        <begin position="1"/>
        <end position="26"/>
    </location>
</feature>
<name>A0ABD0QYW8_CIRMR</name>
<keyword evidence="4" id="KW-1185">Reference proteome</keyword>
<comment type="caution">
    <text evidence="3">The sequence shown here is derived from an EMBL/GenBank/DDBJ whole genome shotgun (WGS) entry which is preliminary data.</text>
</comment>
<evidence type="ECO:0000256" key="1">
    <source>
        <dbReference type="SAM" id="Coils"/>
    </source>
</evidence>
<sequence length="716" mass="81696">MAESQRNNCYGSALRPTTERHGTEPPNVTIDQMLDNLNVYLDKRLGLRKCHDDMCQRYSIKHSESGQWALPDIKRAYGKTQRLWTNTKKDGLSVVLVKQILQHLQKCKTDKLQRETKAEKAKVRALAEQLQIVKEDKERLLHENDKLLTLLSKRLESKSSSSSVDSDDESSINTCVQATRNTKVRLAPVIVKNRRTEVEIDSEEEYEENGERRTRIVKKLVKKYVPYRTYQPATPEQVDKWSKELPDVYKQPRRVWQFLQRLQKIYNLHPLDGVMIVNVNLRDNDQKRLTESAERKIGESQENIEDGWEAVQTFLFELKPVEVNWGKITSCMQKTGESVAEFEERFMQTWTEHAGVNNNSEDLSKDTSMPLKATFVNGLKPEISQALKMKYDDWDSIGTTFIQIIEWSAKIERTQDVKLRALQSKTLYNNRTTGYEKSEYLTHSKTKPQGSQTKTDSAKCCGAAGKLKNLSLQHQLATSHPKAYGLHVYVNKTSEETIEKGKAYTETSTTEAKDDVLEGSAAKQAVKERGPHTAALRQLKLHRQQDSKQMQNEEHKEVSSLIKIGVELQDENQCSEGNHKEATRILCPFEHVQGQPMSNENPTSDSLVQTDERLSLAVHSAKNQVLTPPKRDHGMVKIQKTHMSQQESRWQRSLEDLLVTDAAVKEQGNNDPDMAGLGFLGSSLSPEDEDMNILPLINTVVMCKDIQRFDCTALAT</sequence>